<dbReference type="GeneID" id="38334294"/>
<dbReference type="AlphaFoldDB" id="A0A386B0Q7"/>
<reference evidence="1" key="1">
    <citation type="submission" date="2018-07" db="EMBL/GenBank/DDBJ databases">
        <authorList>
            <person name="Quirk P.G."/>
            <person name="Krulwich T.A."/>
        </authorList>
    </citation>
    <scope>NUCLEOTIDE SEQUENCE</scope>
</reference>
<accession>A0A386B0Q7</accession>
<keyword evidence="1" id="KW-0934">Plastid</keyword>
<dbReference type="RefSeq" id="YP_009532759.1">
    <property type="nucleotide sequence ID" value="NC_039766.1"/>
</dbReference>
<gene>
    <name evidence="1" type="primary">ycf1</name>
</gene>
<geneLocation type="chloroplast" evidence="1"/>
<proteinExistence type="predicted"/>
<evidence type="ECO:0000313" key="1">
    <source>
        <dbReference type="EMBL" id="AYC65270.1"/>
    </source>
</evidence>
<keyword evidence="1" id="KW-0150">Chloroplast</keyword>
<reference evidence="1" key="2">
    <citation type="journal article" date="2019" name="Mol. Phylogenet. Evol.">
        <title>Reassessment of the classification of bryopsidales (chlorophyta) based on chloroplast phylogenomic analyses.</title>
        <authorList>
            <person name="Cremen M.C."/>
            <person name="Leliaert F."/>
            <person name="West J."/>
            <person name="Lam D.W."/>
            <person name="Shimada S."/>
            <person name="Lopez-Bautista J.M."/>
            <person name="Verbruggen H."/>
        </authorList>
    </citation>
    <scope>NUCLEOTIDE SEQUENCE</scope>
</reference>
<name>A0A386B0Q7_9CHLO</name>
<organism evidence="1">
    <name type="scientific">Pedobesia claviformis</name>
    <dbReference type="NCBI Taxonomy" id="2364088"/>
    <lineage>
        <taxon>Eukaryota</taxon>
        <taxon>Viridiplantae</taxon>
        <taxon>Chlorophyta</taxon>
        <taxon>core chlorophytes</taxon>
        <taxon>Ulvophyceae</taxon>
        <taxon>TCBD clade</taxon>
        <taxon>Bryopsidales</taxon>
        <taxon>Bryopsidineae</taxon>
        <taxon>Derbesiaceae</taxon>
        <taxon>Pedobesia</taxon>
    </lineage>
</organism>
<sequence>MNLDLSLDSIPSLIKMNSIYFFNILKNSFSYFISLDWFFRFLQEPIFIPNNWITNLKEIYYLQNPKNFLFNYNTPFFPITNYEYSILLKSILTSLFYWLPNSAIHFLMIRRLIVQGLPSGIASACGTFCAQLLLLITVLFGWRFLLFNWMQFESWNYLCTLFLIGLLTYKLSQSPIKRIRSNNYYALWRIFSINFLLVIFENYGLFPYISGFNVFDHLSYLQLNNYKTQIIYIIGFSLGSLIWIILFGQLILLISQKIVNKFIKSYSLWIQRVNFVCLTLILSFAIASLPYYGFEYLFQKPFQLAEQTIFKPKLQLKTDITDVSKGRLGEYSAHSSIDTDIAPYDRGRYRTGNEVELTFEDMNFQGEYIWRSRTDRLASGSAGIVNQFMAKFLPQTVKETLTPTPSTSLHTIELMDPSLEFYETEPKFESLLIRFRNDYNSEVMDSTLGENLMELEQFSAFSELVKYGFDSFASLEDIESDEFEEELGKKIKLKYYKNPIYQLILNLDISQFLNRQPSLYTFSIQQQKILFERKKILTNYYNSVRDYSYLPYTSIFKYLFGNSKTYANRVYNQQYKGTLKILRRLFLIDTQLKPSTMPLKYDQLLYQPKSLSIHHEELNGIKNKIKNITENKNLPIYLGWDVSQKKFIITNRYLTQENIFLFSQLINKTDINKEGITLINFITWPLNQFNLEQKHNSKFMFYRVDQAQSELQKDLFEYTELGDYETHLIYDTLPAIIKRVDLRNKDKSNISLKSDYNCAFQNND</sequence>
<protein>
    <recommendedName>
        <fullName evidence="2">Ycf1</fullName>
    </recommendedName>
</protein>
<dbReference type="EMBL" id="MH591108">
    <property type="protein sequence ID" value="AYC65270.1"/>
    <property type="molecule type" value="Genomic_DNA"/>
</dbReference>
<evidence type="ECO:0008006" key="2">
    <source>
        <dbReference type="Google" id="ProtNLM"/>
    </source>
</evidence>